<dbReference type="EMBL" id="JASPKY010000214">
    <property type="protein sequence ID" value="KAK9720009.1"/>
    <property type="molecule type" value="Genomic_DNA"/>
</dbReference>
<dbReference type="GO" id="GO:0046872">
    <property type="term" value="F:metal ion binding"/>
    <property type="evidence" value="ECO:0007669"/>
    <property type="project" value="UniProtKB-KW"/>
</dbReference>
<keyword evidence="7" id="KW-0444">Lipid biosynthesis</keyword>
<comment type="cofactor">
    <cofactor evidence="2">
        <name>Mg(2+)</name>
        <dbReference type="ChEBI" id="CHEBI:18420"/>
    </cofactor>
</comment>
<evidence type="ECO:0000256" key="12">
    <source>
        <dbReference type="ARBA" id="ARBA00023098"/>
    </source>
</evidence>
<evidence type="ECO:0000256" key="8">
    <source>
        <dbReference type="ARBA" id="ARBA00022723"/>
    </source>
</evidence>
<dbReference type="SUPFAM" id="SSF55811">
    <property type="entry name" value="Nudix"/>
    <property type="match status" value="2"/>
</dbReference>
<evidence type="ECO:0000256" key="5">
    <source>
        <dbReference type="ARBA" id="ARBA00007579"/>
    </source>
</evidence>
<keyword evidence="9" id="KW-0753">Steroid metabolism</keyword>
<dbReference type="GO" id="GO:0004452">
    <property type="term" value="F:isopentenyl-diphosphate delta-isomerase activity"/>
    <property type="evidence" value="ECO:0007669"/>
    <property type="project" value="UniProtKB-EC"/>
</dbReference>
<evidence type="ECO:0000256" key="13">
    <source>
        <dbReference type="ARBA" id="ARBA00023229"/>
    </source>
</evidence>
<evidence type="ECO:0000256" key="10">
    <source>
        <dbReference type="ARBA" id="ARBA00022842"/>
    </source>
</evidence>
<dbReference type="InterPro" id="IPR000086">
    <property type="entry name" value="NUDIX_hydrolase_dom"/>
</dbReference>
<evidence type="ECO:0000256" key="9">
    <source>
        <dbReference type="ARBA" id="ARBA00022778"/>
    </source>
</evidence>
<feature type="domain" description="Nudix hydrolase" evidence="15">
    <location>
        <begin position="75"/>
        <end position="224"/>
    </location>
</feature>
<dbReference type="PANTHER" id="PTHR10885">
    <property type="entry name" value="ISOPENTENYL-DIPHOSPHATE DELTA-ISOMERASE"/>
    <property type="match status" value="1"/>
</dbReference>
<evidence type="ECO:0000256" key="6">
    <source>
        <dbReference type="ARBA" id="ARBA00012057"/>
    </source>
</evidence>
<dbReference type="Pfam" id="PF00293">
    <property type="entry name" value="NUDIX"/>
    <property type="match status" value="2"/>
</dbReference>
<evidence type="ECO:0000256" key="7">
    <source>
        <dbReference type="ARBA" id="ARBA00022516"/>
    </source>
</evidence>
<evidence type="ECO:0000256" key="4">
    <source>
        <dbReference type="ARBA" id="ARBA00004826"/>
    </source>
</evidence>
<dbReference type="GO" id="GO:0005737">
    <property type="term" value="C:cytoplasm"/>
    <property type="evidence" value="ECO:0007669"/>
    <property type="project" value="TreeGrafter"/>
</dbReference>
<dbReference type="Gene3D" id="3.90.79.10">
    <property type="entry name" value="Nucleoside Triphosphate Pyrophosphohydrolase"/>
    <property type="match status" value="2"/>
</dbReference>
<dbReference type="CDD" id="cd02885">
    <property type="entry name" value="NUDIX_IPP_Isomerase"/>
    <property type="match status" value="1"/>
</dbReference>
<evidence type="ECO:0000313" key="16">
    <source>
        <dbReference type="EMBL" id="KAK9720009.1"/>
    </source>
</evidence>
<evidence type="ECO:0000256" key="3">
    <source>
        <dbReference type="ARBA" id="ARBA00003951"/>
    </source>
</evidence>
<keyword evidence="8" id="KW-0479">Metal-binding</keyword>
<dbReference type="EC" id="5.3.3.2" evidence="6"/>
<dbReference type="AlphaFoldDB" id="A0AAW1KL63"/>
<comment type="similarity">
    <text evidence="5">Belongs to the IPP isomerase type 1 family.</text>
</comment>
<comment type="function">
    <text evidence="3">Catalyzes the 1,3-allylic rearrangement of the homoallylic substrate isopentenyl (IPP) to its highly electrophilic allylic isomer, dimethylallyl diphosphate (DMAPP).</text>
</comment>
<keyword evidence="9" id="KW-1207">Sterol metabolism</keyword>
<comment type="catalytic activity">
    <reaction evidence="1">
        <text>isopentenyl diphosphate = dimethylallyl diphosphate</text>
        <dbReference type="Rhea" id="RHEA:23284"/>
        <dbReference type="ChEBI" id="CHEBI:57623"/>
        <dbReference type="ChEBI" id="CHEBI:128769"/>
        <dbReference type="EC" id="5.3.3.2"/>
    </reaction>
</comment>
<dbReference type="GO" id="GO:0006695">
    <property type="term" value="P:cholesterol biosynthetic process"/>
    <property type="evidence" value="ECO:0007669"/>
    <property type="project" value="UniProtKB-KW"/>
</dbReference>
<keyword evidence="9" id="KW-0152">Cholesterol biosynthesis</keyword>
<gene>
    <name evidence="16" type="ORF">QE152_g22348</name>
</gene>
<keyword evidence="13" id="KW-0414">Isoprene biosynthesis</keyword>
<keyword evidence="9" id="KW-0153">Cholesterol metabolism</keyword>
<dbReference type="GO" id="GO:0009240">
    <property type="term" value="P:isopentenyl diphosphate biosynthetic process"/>
    <property type="evidence" value="ECO:0007669"/>
    <property type="project" value="TreeGrafter"/>
</dbReference>
<dbReference type="PANTHER" id="PTHR10885:SF0">
    <property type="entry name" value="ISOPENTENYL-DIPHOSPHATE DELTA-ISOMERASE"/>
    <property type="match status" value="1"/>
</dbReference>
<dbReference type="InterPro" id="IPR011876">
    <property type="entry name" value="IsopentenylPP_isomerase_typ1"/>
</dbReference>
<protein>
    <recommendedName>
        <fullName evidence="6">isopentenyl-diphosphate Delta-isomerase</fullName>
        <ecNumber evidence="6">5.3.3.2</ecNumber>
    </recommendedName>
</protein>
<dbReference type="InterPro" id="IPR015797">
    <property type="entry name" value="NUDIX_hydrolase-like_dom_sf"/>
</dbReference>
<keyword evidence="11" id="KW-0752">Steroid biosynthesis</keyword>
<evidence type="ECO:0000256" key="14">
    <source>
        <dbReference type="ARBA" id="ARBA00023235"/>
    </source>
</evidence>
<dbReference type="FunFam" id="3.90.79.10:FF:000012">
    <property type="entry name" value="Isopentenyl-diphosphate Delta-isomerase 1"/>
    <property type="match status" value="1"/>
</dbReference>
<dbReference type="NCBIfam" id="TIGR02150">
    <property type="entry name" value="IPP_isom_1"/>
    <property type="match status" value="1"/>
</dbReference>
<keyword evidence="9" id="KW-0756">Sterol biosynthesis</keyword>
<evidence type="ECO:0000256" key="11">
    <source>
        <dbReference type="ARBA" id="ARBA00022955"/>
    </source>
</evidence>
<comment type="caution">
    <text evidence="16">The sequence shown here is derived from an EMBL/GenBank/DDBJ whole genome shotgun (WGS) entry which is preliminary data.</text>
</comment>
<accession>A0AAW1KL63</accession>
<evidence type="ECO:0000256" key="2">
    <source>
        <dbReference type="ARBA" id="ARBA00001946"/>
    </source>
</evidence>
<sequence length="361" mass="41337">MNLVTRMNSLSVRSTLTRAVGRYLTSSLARPKETIDPIQEAALKENCFLVDKFDKVIGTASKRECHAVGIDGKIPLHRAFSVFLFNKEGHLLLQKRADTKITYPNHYTNTCCSHPIFDIPGEEQELNASGVIKAARRRLNHELGIDLSQIPPNLFNYITRIHYMDIGNGIWGEHEIDYILFLHTNVNIKPNPNEVSEVVYLVFPGHYSSSCTGHPLEDFPGENIEEDAVGVKIAARRRLYYELGIHPKQMPIDKIFYLTRIYNCDTGNGKWGDHAIVYILIIQQSFTIRANSNEVQGLSFIPHGKLTEHLQDINEPLEPVLKAVYKQNILDFWWKNLNSLHTIKNHTDILRIHENCNKFLK</sequence>
<dbReference type="PROSITE" id="PS51462">
    <property type="entry name" value="NUDIX"/>
    <property type="match status" value="1"/>
</dbReference>
<proteinExistence type="inferred from homology"/>
<keyword evidence="10" id="KW-0460">Magnesium</keyword>
<comment type="pathway">
    <text evidence="4">Isoprenoid biosynthesis; dimethylallyl diphosphate biosynthesis; dimethylallyl diphosphate from isopentenyl diphosphate: step 1/1.</text>
</comment>
<evidence type="ECO:0000313" key="17">
    <source>
        <dbReference type="Proteomes" id="UP001458880"/>
    </source>
</evidence>
<organism evidence="16 17">
    <name type="scientific">Popillia japonica</name>
    <name type="common">Japanese beetle</name>
    <dbReference type="NCBI Taxonomy" id="7064"/>
    <lineage>
        <taxon>Eukaryota</taxon>
        <taxon>Metazoa</taxon>
        <taxon>Ecdysozoa</taxon>
        <taxon>Arthropoda</taxon>
        <taxon>Hexapoda</taxon>
        <taxon>Insecta</taxon>
        <taxon>Pterygota</taxon>
        <taxon>Neoptera</taxon>
        <taxon>Endopterygota</taxon>
        <taxon>Coleoptera</taxon>
        <taxon>Polyphaga</taxon>
        <taxon>Scarabaeiformia</taxon>
        <taxon>Scarabaeidae</taxon>
        <taxon>Rutelinae</taxon>
        <taxon>Popillia</taxon>
    </lineage>
</organism>
<keyword evidence="17" id="KW-1185">Reference proteome</keyword>
<keyword evidence="12" id="KW-0443">Lipid metabolism</keyword>
<dbReference type="Proteomes" id="UP001458880">
    <property type="component" value="Unassembled WGS sequence"/>
</dbReference>
<keyword evidence="14" id="KW-0413">Isomerase</keyword>
<evidence type="ECO:0000259" key="15">
    <source>
        <dbReference type="PROSITE" id="PS51462"/>
    </source>
</evidence>
<evidence type="ECO:0000256" key="1">
    <source>
        <dbReference type="ARBA" id="ARBA00000374"/>
    </source>
</evidence>
<reference evidence="16 17" key="1">
    <citation type="journal article" date="2024" name="BMC Genomics">
        <title>De novo assembly and annotation of Popillia japonica's genome with initial clues to its potential as an invasive pest.</title>
        <authorList>
            <person name="Cucini C."/>
            <person name="Boschi S."/>
            <person name="Funari R."/>
            <person name="Cardaioli E."/>
            <person name="Iannotti N."/>
            <person name="Marturano G."/>
            <person name="Paoli F."/>
            <person name="Bruttini M."/>
            <person name="Carapelli A."/>
            <person name="Frati F."/>
            <person name="Nardi F."/>
        </authorList>
    </citation>
    <scope>NUCLEOTIDE SEQUENCE [LARGE SCALE GENOMIC DNA]</scope>
    <source>
        <strain evidence="16">DMR45628</strain>
    </source>
</reference>
<name>A0AAW1KL63_POPJA</name>